<name>A0ABT1S5V8_9FIRM</name>
<evidence type="ECO:0000256" key="5">
    <source>
        <dbReference type="ARBA" id="ARBA00035648"/>
    </source>
</evidence>
<keyword evidence="4" id="KW-0378">Hydrolase</keyword>
<evidence type="ECO:0000256" key="2">
    <source>
        <dbReference type="ARBA" id="ARBA00022722"/>
    </source>
</evidence>
<dbReference type="Pfam" id="PF03755">
    <property type="entry name" value="YicC-like_N"/>
    <property type="match status" value="1"/>
</dbReference>
<dbReference type="InterPro" id="IPR013527">
    <property type="entry name" value="YicC-like_N"/>
</dbReference>
<evidence type="ECO:0000259" key="6">
    <source>
        <dbReference type="Pfam" id="PF03755"/>
    </source>
</evidence>
<dbReference type="PANTHER" id="PTHR30636:SF3">
    <property type="entry name" value="UPF0701 PROTEIN YICC"/>
    <property type="match status" value="1"/>
</dbReference>
<dbReference type="EMBL" id="JANGAC010000001">
    <property type="protein sequence ID" value="MCQ4921853.1"/>
    <property type="molecule type" value="Genomic_DNA"/>
</dbReference>
<evidence type="ECO:0000256" key="3">
    <source>
        <dbReference type="ARBA" id="ARBA00022759"/>
    </source>
</evidence>
<protein>
    <submittedName>
        <fullName evidence="8">YicC family protein</fullName>
    </submittedName>
</protein>
<dbReference type="NCBIfam" id="TIGR00255">
    <property type="entry name" value="YicC/YloC family endoribonuclease"/>
    <property type="match status" value="1"/>
</dbReference>
<evidence type="ECO:0000259" key="7">
    <source>
        <dbReference type="Pfam" id="PF08340"/>
    </source>
</evidence>
<comment type="similarity">
    <text evidence="5">Belongs to the YicC/YloC family.</text>
</comment>
<comment type="caution">
    <text evidence="8">The sequence shown here is derived from an EMBL/GenBank/DDBJ whole genome shotgun (WGS) entry which is preliminary data.</text>
</comment>
<organism evidence="8 9">
    <name type="scientific">Tissierella carlieri</name>
    <dbReference type="NCBI Taxonomy" id="689904"/>
    <lineage>
        <taxon>Bacteria</taxon>
        <taxon>Bacillati</taxon>
        <taxon>Bacillota</taxon>
        <taxon>Tissierellia</taxon>
        <taxon>Tissierellales</taxon>
        <taxon>Tissierellaceae</taxon>
        <taxon>Tissierella</taxon>
    </lineage>
</organism>
<keyword evidence="3" id="KW-0255">Endonuclease</keyword>
<dbReference type="Pfam" id="PF08340">
    <property type="entry name" value="YicC-like_C"/>
    <property type="match status" value="1"/>
</dbReference>
<reference evidence="8 9" key="1">
    <citation type="submission" date="2022-06" db="EMBL/GenBank/DDBJ databases">
        <title>Isolation of gut microbiota from human fecal samples.</title>
        <authorList>
            <person name="Pamer E.G."/>
            <person name="Barat B."/>
            <person name="Waligurski E."/>
            <person name="Medina S."/>
            <person name="Paddock L."/>
            <person name="Mostad J."/>
        </authorList>
    </citation>
    <scope>NUCLEOTIDE SEQUENCE [LARGE SCALE GENOMIC DNA]</scope>
    <source>
        <strain evidence="8 9">DFI.7.95</strain>
    </source>
</reference>
<evidence type="ECO:0000313" key="8">
    <source>
        <dbReference type="EMBL" id="MCQ4921853.1"/>
    </source>
</evidence>
<evidence type="ECO:0000256" key="4">
    <source>
        <dbReference type="ARBA" id="ARBA00022801"/>
    </source>
</evidence>
<feature type="domain" description="Endoribonuclease YicC-like C-terminal" evidence="7">
    <location>
        <begin position="173"/>
        <end position="293"/>
    </location>
</feature>
<feature type="domain" description="Endoribonuclease YicC-like N-terminal" evidence="6">
    <location>
        <begin position="2"/>
        <end position="156"/>
    </location>
</feature>
<comment type="cofactor">
    <cofactor evidence="1">
        <name>a divalent metal cation</name>
        <dbReference type="ChEBI" id="CHEBI:60240"/>
    </cofactor>
</comment>
<proteinExistence type="inferred from homology"/>
<gene>
    <name evidence="8" type="ORF">NE686_02030</name>
</gene>
<dbReference type="PANTHER" id="PTHR30636">
    <property type="entry name" value="UPF0701 PROTEIN YICC"/>
    <property type="match status" value="1"/>
</dbReference>
<keyword evidence="9" id="KW-1185">Reference proteome</keyword>
<dbReference type="InterPro" id="IPR005229">
    <property type="entry name" value="YicC/YloC-like"/>
</dbReference>
<dbReference type="RefSeq" id="WP_216562370.1">
    <property type="nucleotide sequence ID" value="NZ_JAHLOH010000053.1"/>
</dbReference>
<sequence length="293" mass="33991">MIKSMTGFGRGEFSNEFYNFRVEIKAVNHRYNDIIVKMPRHIAYLEEKVKKIIKTEISRGKIDVYINLDYINESAIEIKVDIPLAKTYKSALEGLCKELNLEDNVRLFNILGLSEIIKTERKELDEDTAWTCLKEALNVALRDIMGMKVVEGQELKNDMISKLNRIEAIVLEIEKRSPLVVLEYKDKLKERISELLDKDISIDEDRITSEVVIFADKSNINEEIVRLKSHVKQFLSILDEKDSVGRKLDFLIQEMNREINTIGSKANDMLISQNVVEIKSELEKIREQVQNVE</sequence>
<evidence type="ECO:0000256" key="1">
    <source>
        <dbReference type="ARBA" id="ARBA00001968"/>
    </source>
</evidence>
<accession>A0ABT1S5V8</accession>
<evidence type="ECO:0000313" key="9">
    <source>
        <dbReference type="Proteomes" id="UP001524478"/>
    </source>
</evidence>
<keyword evidence="2" id="KW-0540">Nuclease</keyword>
<dbReference type="Proteomes" id="UP001524478">
    <property type="component" value="Unassembled WGS sequence"/>
</dbReference>
<dbReference type="InterPro" id="IPR013551">
    <property type="entry name" value="YicC-like_C"/>
</dbReference>